<reference evidence="3 4" key="1">
    <citation type="submission" date="2014-03" db="EMBL/GenBank/DDBJ databases">
        <title>Genome sequence of Bordetella bronchiseptica.</title>
        <authorList>
            <person name="Harvill E."/>
            <person name="Goodfield L.L."/>
            <person name="Ivanov Y.V."/>
            <person name="Meyer J.A."/>
            <person name="Muse S.J."/>
            <person name="Jacobs N."/>
            <person name="Bendor L."/>
            <person name="Smallridge W.E."/>
            <person name="Brinkac L.M."/>
            <person name="Sanka R."/>
            <person name="Kim M."/>
            <person name="Losada L."/>
        </authorList>
    </citation>
    <scope>NUCLEOTIDE SEQUENCE [LARGE SCALE GENOMIC DNA]</scope>
    <source>
        <strain evidence="3 4">00-P-2796</strain>
    </source>
</reference>
<dbReference type="InterPro" id="IPR058163">
    <property type="entry name" value="LysR-type_TF_proteobact-type"/>
</dbReference>
<comment type="caution">
    <text evidence="3">The sequence shown here is derived from an EMBL/GenBank/DDBJ whole genome shotgun (WGS) entry which is preliminary data.</text>
</comment>
<protein>
    <submittedName>
        <fullName evidence="3">LysR substrate-binding domain protein</fullName>
    </submittedName>
</protein>
<name>A0ABR4RAK7_BORBO</name>
<dbReference type="Gene3D" id="3.40.190.10">
    <property type="entry name" value="Periplasmic binding protein-like II"/>
    <property type="match status" value="2"/>
</dbReference>
<organism evidence="3 4">
    <name type="scientific">Bordetella bronchiseptica 00-P-2796</name>
    <dbReference type="NCBI Taxonomy" id="1331199"/>
    <lineage>
        <taxon>Bacteria</taxon>
        <taxon>Pseudomonadati</taxon>
        <taxon>Pseudomonadota</taxon>
        <taxon>Betaproteobacteria</taxon>
        <taxon>Burkholderiales</taxon>
        <taxon>Alcaligenaceae</taxon>
        <taxon>Bordetella</taxon>
    </lineage>
</organism>
<accession>A0ABR4RAK7</accession>
<dbReference type="PANTHER" id="PTHR30537">
    <property type="entry name" value="HTH-TYPE TRANSCRIPTIONAL REGULATOR"/>
    <property type="match status" value="1"/>
</dbReference>
<dbReference type="Pfam" id="PF03466">
    <property type="entry name" value="LysR_substrate"/>
    <property type="match status" value="1"/>
</dbReference>
<evidence type="ECO:0000313" key="4">
    <source>
        <dbReference type="Proteomes" id="UP000025756"/>
    </source>
</evidence>
<keyword evidence="4" id="KW-1185">Reference proteome</keyword>
<evidence type="ECO:0000256" key="1">
    <source>
        <dbReference type="ARBA" id="ARBA00009437"/>
    </source>
</evidence>
<dbReference type="InterPro" id="IPR005119">
    <property type="entry name" value="LysR_subst-bd"/>
</dbReference>
<sequence>MIMQAAVAGLGVALLPRLLVKEDVSARRLLVPFESPFAGEDAYCLVYPAGKRSDPKLELLRRWLLEEAAAERAA</sequence>
<dbReference type="Proteomes" id="UP000025756">
    <property type="component" value="Unassembled WGS sequence"/>
</dbReference>
<feature type="domain" description="LysR substrate-binding" evidence="2">
    <location>
        <begin position="1"/>
        <end position="68"/>
    </location>
</feature>
<evidence type="ECO:0000313" key="3">
    <source>
        <dbReference type="EMBL" id="KCV32553.1"/>
    </source>
</evidence>
<dbReference type="EMBL" id="JGWH01000129">
    <property type="protein sequence ID" value="KCV32553.1"/>
    <property type="molecule type" value="Genomic_DNA"/>
</dbReference>
<comment type="similarity">
    <text evidence="1">Belongs to the LysR transcriptional regulatory family.</text>
</comment>
<dbReference type="SUPFAM" id="SSF53850">
    <property type="entry name" value="Periplasmic binding protein-like II"/>
    <property type="match status" value="1"/>
</dbReference>
<gene>
    <name evidence="3" type="ORF">L490_5226</name>
</gene>
<proteinExistence type="inferred from homology"/>
<evidence type="ECO:0000259" key="2">
    <source>
        <dbReference type="Pfam" id="PF03466"/>
    </source>
</evidence>
<dbReference type="PANTHER" id="PTHR30537:SF26">
    <property type="entry name" value="GLYCINE CLEAVAGE SYSTEM TRANSCRIPTIONAL ACTIVATOR"/>
    <property type="match status" value="1"/>
</dbReference>